<comment type="subunit">
    <text evidence="9">Homodimer, forms a heterotetramer with a Cas1 homodimer.</text>
</comment>
<evidence type="ECO:0000256" key="4">
    <source>
        <dbReference type="ARBA" id="ARBA00022723"/>
    </source>
</evidence>
<dbReference type="PIRSF" id="PIRSF032582">
    <property type="entry name" value="Cas2"/>
    <property type="match status" value="1"/>
</dbReference>
<dbReference type="GO" id="GO:0016787">
    <property type="term" value="F:hydrolase activity"/>
    <property type="evidence" value="ECO:0007669"/>
    <property type="project" value="UniProtKB-KW"/>
</dbReference>
<dbReference type="SUPFAM" id="SSF143430">
    <property type="entry name" value="TTP0101/SSO1404-like"/>
    <property type="match status" value="1"/>
</dbReference>
<comment type="caution">
    <text evidence="10">The sequence shown here is derived from an EMBL/GenBank/DDBJ whole genome shotgun (WGS) entry which is preliminary data.</text>
</comment>
<dbReference type="HAMAP" id="MF_01471">
    <property type="entry name" value="Cas2"/>
    <property type="match status" value="1"/>
</dbReference>
<dbReference type="NCBIfam" id="TIGR01573">
    <property type="entry name" value="cas2"/>
    <property type="match status" value="1"/>
</dbReference>
<dbReference type="eggNOG" id="COG1343">
    <property type="taxonomic scope" value="Bacteria"/>
</dbReference>
<dbReference type="AlphaFoldDB" id="C0FMR6"/>
<evidence type="ECO:0000256" key="9">
    <source>
        <dbReference type="HAMAP-Rule" id="MF_01471"/>
    </source>
</evidence>
<dbReference type="EC" id="3.1.-.-" evidence="9"/>
<reference evidence="10 11" key="1">
    <citation type="submission" date="2009-02" db="EMBL/GenBank/DDBJ databases">
        <authorList>
            <person name="Fulton L."/>
            <person name="Clifton S."/>
            <person name="Fulton B."/>
            <person name="Xu J."/>
            <person name="Minx P."/>
            <person name="Pepin K.H."/>
            <person name="Johnson M."/>
            <person name="Bhonagiri V."/>
            <person name="Nash W.E."/>
            <person name="Mardis E.R."/>
            <person name="Wilson R.K."/>
        </authorList>
    </citation>
    <scope>NUCLEOTIDE SEQUENCE [LARGE SCALE GENOMIC DNA]</scope>
    <source>
        <strain evidence="10 11">DSM 16841</strain>
    </source>
</reference>
<comment type="function">
    <text evidence="9">CRISPR (clustered regularly interspaced short palindromic repeat), is an adaptive immune system that provides protection against mobile genetic elements (viruses, transposable elements and conjugative plasmids). CRISPR clusters contain sequences complementary to antecedent mobile elements and target invading nucleic acids. CRISPR clusters are transcribed and processed into CRISPR RNA (crRNA). Functions as a ssRNA-specific endoribonuclease. Involved in the integration of spacer DNA into the CRISPR cassette.</text>
</comment>
<evidence type="ECO:0000313" key="11">
    <source>
        <dbReference type="Proteomes" id="UP000003561"/>
    </source>
</evidence>
<gene>
    <name evidence="9" type="primary">cas2</name>
    <name evidence="10" type="ORF">ROSEINA2194_00009</name>
</gene>
<keyword evidence="8 9" id="KW-0051">Antiviral defense</keyword>
<accession>C0FMR6</accession>
<dbReference type="GO" id="GO:0043571">
    <property type="term" value="P:maintenance of CRISPR repeat elements"/>
    <property type="evidence" value="ECO:0007669"/>
    <property type="project" value="UniProtKB-UniRule"/>
</dbReference>
<keyword evidence="4 9" id="KW-0479">Metal-binding</keyword>
<keyword evidence="6 9" id="KW-0378">Hydrolase</keyword>
<evidence type="ECO:0000256" key="8">
    <source>
        <dbReference type="ARBA" id="ARBA00023118"/>
    </source>
</evidence>
<dbReference type="PANTHER" id="PTHR34405">
    <property type="entry name" value="CRISPR-ASSOCIATED ENDORIBONUCLEASE CAS2"/>
    <property type="match status" value="1"/>
</dbReference>
<dbReference type="EMBL" id="ACFY01000001">
    <property type="protein sequence ID" value="EEG96121.1"/>
    <property type="molecule type" value="Genomic_DNA"/>
</dbReference>
<proteinExistence type="inferred from homology"/>
<evidence type="ECO:0000256" key="2">
    <source>
        <dbReference type="ARBA" id="ARBA00009959"/>
    </source>
</evidence>
<evidence type="ECO:0000313" key="10">
    <source>
        <dbReference type="EMBL" id="EEG96121.1"/>
    </source>
</evidence>
<name>C0FMR6_9FIRM</name>
<evidence type="ECO:0000256" key="7">
    <source>
        <dbReference type="ARBA" id="ARBA00022842"/>
    </source>
</evidence>
<feature type="binding site" evidence="9">
    <location>
        <position position="21"/>
    </location>
    <ligand>
        <name>Mg(2+)</name>
        <dbReference type="ChEBI" id="CHEBI:18420"/>
        <note>catalytic</note>
    </ligand>
</feature>
<dbReference type="GO" id="GO:0046872">
    <property type="term" value="F:metal ion binding"/>
    <property type="evidence" value="ECO:0007669"/>
    <property type="project" value="UniProtKB-UniRule"/>
</dbReference>
<dbReference type="GO" id="GO:0004521">
    <property type="term" value="F:RNA endonuclease activity"/>
    <property type="evidence" value="ECO:0007669"/>
    <property type="project" value="InterPro"/>
</dbReference>
<organism evidence="10 11">
    <name type="scientific">Roseburia inulinivorans DSM 16841</name>
    <dbReference type="NCBI Taxonomy" id="622312"/>
    <lineage>
        <taxon>Bacteria</taxon>
        <taxon>Bacillati</taxon>
        <taxon>Bacillota</taxon>
        <taxon>Clostridia</taxon>
        <taxon>Lachnospirales</taxon>
        <taxon>Lachnospiraceae</taxon>
        <taxon>Roseburia</taxon>
    </lineage>
</organism>
<evidence type="ECO:0000256" key="5">
    <source>
        <dbReference type="ARBA" id="ARBA00022759"/>
    </source>
</evidence>
<dbReference type="InterPro" id="IPR021127">
    <property type="entry name" value="CRISPR_associated_Cas2"/>
</dbReference>
<reference evidence="10 11" key="2">
    <citation type="submission" date="2009-03" db="EMBL/GenBank/DDBJ databases">
        <title>Draft genome sequence of Roseburia inulinivorans (DSM 16841).</title>
        <authorList>
            <person name="Sudarsanam P."/>
            <person name="Ley R."/>
            <person name="Guruge J."/>
            <person name="Turnbaugh P.J."/>
            <person name="Mahowald M."/>
            <person name="Liep D."/>
            <person name="Gordon J."/>
        </authorList>
    </citation>
    <scope>NUCLEOTIDE SEQUENCE [LARGE SCALE GENOMIC DNA]</scope>
    <source>
        <strain evidence="10 11">DSM 16841</strain>
    </source>
</reference>
<dbReference type="Pfam" id="PF09827">
    <property type="entry name" value="CRISPR_Cas2"/>
    <property type="match status" value="1"/>
</dbReference>
<dbReference type="GO" id="GO:0051607">
    <property type="term" value="P:defense response to virus"/>
    <property type="evidence" value="ECO:0007669"/>
    <property type="project" value="UniProtKB-UniRule"/>
</dbReference>
<dbReference type="Gene3D" id="3.30.70.240">
    <property type="match status" value="1"/>
</dbReference>
<dbReference type="Proteomes" id="UP000003561">
    <property type="component" value="Unassembled WGS sequence"/>
</dbReference>
<comment type="cofactor">
    <cofactor evidence="1 9">
        <name>Mg(2+)</name>
        <dbReference type="ChEBI" id="CHEBI:18420"/>
    </cofactor>
</comment>
<evidence type="ECO:0000256" key="6">
    <source>
        <dbReference type="ARBA" id="ARBA00022801"/>
    </source>
</evidence>
<evidence type="ECO:0000256" key="3">
    <source>
        <dbReference type="ARBA" id="ARBA00022722"/>
    </source>
</evidence>
<dbReference type="PANTHER" id="PTHR34405:SF3">
    <property type="entry name" value="CRISPR-ASSOCIATED ENDORIBONUCLEASE CAS2 3"/>
    <property type="match status" value="1"/>
</dbReference>
<protein>
    <recommendedName>
        <fullName evidence="9">CRISPR-associated endoribonuclease Cas2</fullName>
        <ecNumber evidence="9">3.1.-.-</ecNumber>
    </recommendedName>
</protein>
<sequence length="109" mass="12505">MHIRHFCGNRGDILLVLIAYDVNTENEAGKSRLRKVAKQCVNYGVRVQNSVFECIVDGAQCRMLKGKLQEIIDEEKDSIRIYYLNDKQKQKIECLGVKKGISVENTLIF</sequence>
<keyword evidence="7 9" id="KW-0460">Magnesium</keyword>
<evidence type="ECO:0000256" key="1">
    <source>
        <dbReference type="ARBA" id="ARBA00001946"/>
    </source>
</evidence>
<keyword evidence="3 9" id="KW-0540">Nuclease</keyword>
<dbReference type="InterPro" id="IPR019199">
    <property type="entry name" value="Virulence_VapD/CRISPR_Cas2"/>
</dbReference>
<comment type="similarity">
    <text evidence="2 9">Belongs to the CRISPR-associated endoribonuclease Cas2 protein family.</text>
</comment>
<keyword evidence="5 9" id="KW-0255">Endonuclease</keyword>
<dbReference type="CDD" id="cd09725">
    <property type="entry name" value="Cas2_I_II_III"/>
    <property type="match status" value="1"/>
</dbReference>